<evidence type="ECO:0000256" key="18">
    <source>
        <dbReference type="ARBA" id="ARBA00060750"/>
    </source>
</evidence>
<feature type="compositionally biased region" description="Polar residues" evidence="19">
    <location>
        <begin position="816"/>
        <end position="827"/>
    </location>
</feature>
<dbReference type="EMBL" id="JAPEVB010000003">
    <property type="protein sequence ID" value="KAJ4392022.1"/>
    <property type="molecule type" value="Genomic_DNA"/>
</dbReference>
<dbReference type="Pfam" id="PF00069">
    <property type="entry name" value="Pkinase"/>
    <property type="match status" value="1"/>
</dbReference>
<keyword evidence="12" id="KW-0653">Protein transport</keyword>
<evidence type="ECO:0000256" key="7">
    <source>
        <dbReference type="ARBA" id="ARBA00022527"/>
    </source>
</evidence>
<protein>
    <recommendedName>
        <fullName evidence="4">non-specific serine/threonine protein kinase</fullName>
        <ecNumber evidence="4">2.7.11.1</ecNumber>
    </recommendedName>
    <alternativeName>
        <fullName evidence="15">Autophagy-related protein 1</fullName>
    </alternativeName>
</protein>
<evidence type="ECO:0000313" key="21">
    <source>
        <dbReference type="EMBL" id="KAJ4392022.1"/>
    </source>
</evidence>
<dbReference type="InterPro" id="IPR045269">
    <property type="entry name" value="Atg1-like"/>
</dbReference>
<keyword evidence="8 21" id="KW-0808">Transferase</keyword>
<dbReference type="PANTHER" id="PTHR24348:SF22">
    <property type="entry name" value="NON-SPECIFIC SERINE_THREONINE PROTEIN KINASE"/>
    <property type="match status" value="1"/>
</dbReference>
<evidence type="ECO:0000256" key="9">
    <source>
        <dbReference type="ARBA" id="ARBA00022741"/>
    </source>
</evidence>
<dbReference type="FunFam" id="3.30.200.20:FF:000042">
    <property type="entry name" value="Aurora kinase A"/>
    <property type="match status" value="1"/>
</dbReference>
<feature type="region of interest" description="Disordered" evidence="19">
    <location>
        <begin position="799"/>
        <end position="827"/>
    </location>
</feature>
<evidence type="ECO:0000256" key="1">
    <source>
        <dbReference type="ARBA" id="ARBA00004496"/>
    </source>
</evidence>
<name>A0A9W8YWY8_9PEZI</name>
<sequence>MASPSSAPRRSRQSTDAMADYRIEEKAGKGSFATVYKGRHRSTRLLVAIKSVDASKLKGKVKDNLYSEIKILEKLRHPHIVALHECIETPSYIHLMMEYCALGDLSQFIKNKARDEKMAKMALADVRARYPTPRSGGVNEVLIRHFLKQLASALEFLRLKNLIHRDVKPQNLLLLPPPTWQEANPDVQAILSASYDSLIPATGIRSLPMLKLADFGFARVLPATSLAETLCGSPLYMAPEILRYERYDAKADLWSVGTVLYELTTGRPPFRASNHVDLLRQIERMDNRIEFPSNVDVTPELKDVILALLKKNPLERISFEEFFKHEVVTGPIPGLVDEDMVASVESKDPKRSIVGANGDETGLAGRKLPLRRYGTEQDINRADRVQSPVEKPYRRSPLSTPTTETDKQLGQPATRLSHSPRQDMGEGLGIRRPQPVSSTSAPPKSYMHEARRRAISNASANKHGREGPATGLAESPRSRSGAQAGRTYSNEQEQTQQDIAFERDYVVVDKNQVAVNALADELAANGRMALMTQGHSAPSGQMVRRTTTQGAPDSTTGAIAPLPSRAMQVAQGRPRSNTYERRPSLGSKPASFITKAIHGASNRWLSGIKLPTDFGKGGSPPQLYNPFPTYSVQPAPIALIGDGKQSAPYDEDARVAQRIEDFATRSDVVYGFAEVKYKQLVPLTPSMDHGLGGTPSETEAAEGEDVLTVDAIIALSDEALALYVKALSLLAKAMDIANLWWTRKTRSESSGNHPAGRDPSSTQAILNRINSAVQWVRTRFNEVLEKAEIVRLKLNDAQRGLPEDHPSHPSNRPEAASTSFSTGDRTNFTPGIVAEKLMYERAVDMSRRAAIDEIANGDLAGCEISYVTAICMLEAVLDKDDDSPKRRVSGVSKDESTASREEPTSELDSIDQQAVIKLIGMVTSRLAAVRSKIHMVASATRAQQQQQNLARRRSGDASPRTLPAHV</sequence>
<comment type="subunit">
    <text evidence="3">Homodimer. Forms a ternary complex with ATG13 and ATG17.</text>
</comment>
<dbReference type="GO" id="GO:0010506">
    <property type="term" value="P:regulation of autophagy"/>
    <property type="evidence" value="ECO:0007669"/>
    <property type="project" value="InterPro"/>
</dbReference>
<keyword evidence="7" id="KW-0723">Serine/threonine-protein kinase</keyword>
<feature type="compositionally biased region" description="Low complexity" evidence="19">
    <location>
        <begin position="939"/>
        <end position="949"/>
    </location>
</feature>
<dbReference type="SMART" id="SM00220">
    <property type="entry name" value="S_TKc"/>
    <property type="match status" value="1"/>
</dbReference>
<gene>
    <name evidence="21" type="primary">ATG1</name>
    <name evidence="21" type="ORF">N0V93_005642</name>
</gene>
<dbReference type="SUPFAM" id="SSF56112">
    <property type="entry name" value="Protein kinase-like (PK-like)"/>
    <property type="match status" value="1"/>
</dbReference>
<dbReference type="GO" id="GO:0000422">
    <property type="term" value="P:autophagy of mitochondrion"/>
    <property type="evidence" value="ECO:0007669"/>
    <property type="project" value="TreeGrafter"/>
</dbReference>
<feature type="compositionally biased region" description="Polar residues" evidence="19">
    <location>
        <begin position="535"/>
        <end position="557"/>
    </location>
</feature>
<dbReference type="Proteomes" id="UP001140453">
    <property type="component" value="Unassembled WGS sequence"/>
</dbReference>
<evidence type="ECO:0000256" key="14">
    <source>
        <dbReference type="ARBA" id="ARBA00023136"/>
    </source>
</evidence>
<comment type="caution">
    <text evidence="21">The sequence shown here is derived from an EMBL/GenBank/DDBJ whole genome shotgun (WGS) entry which is preliminary data.</text>
</comment>
<comment type="catalytic activity">
    <reaction evidence="17">
        <text>L-seryl-[protein] + ATP = O-phospho-L-seryl-[protein] + ADP + H(+)</text>
        <dbReference type="Rhea" id="RHEA:17989"/>
        <dbReference type="Rhea" id="RHEA-COMP:9863"/>
        <dbReference type="Rhea" id="RHEA-COMP:11604"/>
        <dbReference type="ChEBI" id="CHEBI:15378"/>
        <dbReference type="ChEBI" id="CHEBI:29999"/>
        <dbReference type="ChEBI" id="CHEBI:30616"/>
        <dbReference type="ChEBI" id="CHEBI:83421"/>
        <dbReference type="ChEBI" id="CHEBI:456216"/>
        <dbReference type="EC" id="2.7.11.1"/>
    </reaction>
</comment>
<evidence type="ECO:0000256" key="12">
    <source>
        <dbReference type="ARBA" id="ARBA00022927"/>
    </source>
</evidence>
<dbReference type="InterPro" id="IPR048941">
    <property type="entry name" value="ATG1-like_MIT2"/>
</dbReference>
<evidence type="ECO:0000256" key="4">
    <source>
        <dbReference type="ARBA" id="ARBA00012513"/>
    </source>
</evidence>
<dbReference type="PROSITE" id="PS00108">
    <property type="entry name" value="PROTEIN_KINASE_ST"/>
    <property type="match status" value="1"/>
</dbReference>
<evidence type="ECO:0000256" key="11">
    <source>
        <dbReference type="ARBA" id="ARBA00022840"/>
    </source>
</evidence>
<dbReference type="InterPro" id="IPR000719">
    <property type="entry name" value="Prot_kinase_dom"/>
</dbReference>
<dbReference type="GO" id="GO:0061709">
    <property type="term" value="P:reticulophagy"/>
    <property type="evidence" value="ECO:0007669"/>
    <property type="project" value="TreeGrafter"/>
</dbReference>
<dbReference type="InterPro" id="IPR022708">
    <property type="entry name" value="Atg1-like_tMIT"/>
</dbReference>
<dbReference type="GO" id="GO:0005776">
    <property type="term" value="C:autophagosome"/>
    <property type="evidence" value="ECO:0007669"/>
    <property type="project" value="TreeGrafter"/>
</dbReference>
<comment type="subcellular location">
    <subcellularLocation>
        <location evidence="1">Cytoplasm</location>
    </subcellularLocation>
    <subcellularLocation>
        <location evidence="2">Preautophagosomal structure membrane</location>
        <topology evidence="2">Peripheral membrane protein</topology>
    </subcellularLocation>
</comment>
<dbReference type="GO" id="GO:0034727">
    <property type="term" value="P:piecemeal microautophagy of the nucleus"/>
    <property type="evidence" value="ECO:0007669"/>
    <property type="project" value="TreeGrafter"/>
</dbReference>
<evidence type="ECO:0000256" key="15">
    <source>
        <dbReference type="ARBA" id="ARBA00030237"/>
    </source>
</evidence>
<dbReference type="GO" id="GO:0015031">
    <property type="term" value="P:protein transport"/>
    <property type="evidence" value="ECO:0007669"/>
    <property type="project" value="UniProtKB-KW"/>
</dbReference>
<evidence type="ECO:0000259" key="20">
    <source>
        <dbReference type="PROSITE" id="PS50011"/>
    </source>
</evidence>
<evidence type="ECO:0000256" key="6">
    <source>
        <dbReference type="ARBA" id="ARBA00022490"/>
    </source>
</evidence>
<feature type="compositionally biased region" description="Polar residues" evidence="19">
    <location>
        <begin position="478"/>
        <end position="496"/>
    </location>
</feature>
<evidence type="ECO:0000256" key="10">
    <source>
        <dbReference type="ARBA" id="ARBA00022777"/>
    </source>
</evidence>
<dbReference type="PROSITE" id="PS50011">
    <property type="entry name" value="PROTEIN_KINASE_DOM"/>
    <property type="match status" value="1"/>
</dbReference>
<feature type="region of interest" description="Disordered" evidence="19">
    <location>
        <begin position="939"/>
        <end position="966"/>
    </location>
</feature>
<organism evidence="21 22">
    <name type="scientific">Gnomoniopsis smithogilvyi</name>
    <dbReference type="NCBI Taxonomy" id="1191159"/>
    <lineage>
        <taxon>Eukaryota</taxon>
        <taxon>Fungi</taxon>
        <taxon>Dikarya</taxon>
        <taxon>Ascomycota</taxon>
        <taxon>Pezizomycotina</taxon>
        <taxon>Sordariomycetes</taxon>
        <taxon>Sordariomycetidae</taxon>
        <taxon>Diaporthales</taxon>
        <taxon>Gnomoniaceae</taxon>
        <taxon>Gnomoniopsis</taxon>
    </lineage>
</organism>
<evidence type="ECO:0000256" key="5">
    <source>
        <dbReference type="ARBA" id="ARBA00022448"/>
    </source>
</evidence>
<dbReference type="GO" id="GO:0005829">
    <property type="term" value="C:cytosol"/>
    <property type="evidence" value="ECO:0007669"/>
    <property type="project" value="TreeGrafter"/>
</dbReference>
<evidence type="ECO:0000256" key="19">
    <source>
        <dbReference type="SAM" id="MobiDB-lite"/>
    </source>
</evidence>
<evidence type="ECO:0000256" key="2">
    <source>
        <dbReference type="ARBA" id="ARBA00004623"/>
    </source>
</evidence>
<dbReference type="CDD" id="cd14009">
    <property type="entry name" value="STKc_ATG1_ULK_like"/>
    <property type="match status" value="1"/>
</dbReference>
<keyword evidence="14" id="KW-0472">Membrane</keyword>
<dbReference type="GO" id="GO:0005524">
    <property type="term" value="F:ATP binding"/>
    <property type="evidence" value="ECO:0007669"/>
    <property type="project" value="UniProtKB-KW"/>
</dbReference>
<dbReference type="FunFam" id="1.10.510.10:FF:000817">
    <property type="entry name" value="Serine/threonine-protein kinase ATG1"/>
    <property type="match status" value="1"/>
</dbReference>
<evidence type="ECO:0000256" key="3">
    <source>
        <dbReference type="ARBA" id="ARBA00011138"/>
    </source>
</evidence>
<evidence type="ECO:0000256" key="16">
    <source>
        <dbReference type="ARBA" id="ARBA00047899"/>
    </source>
</evidence>
<dbReference type="InterPro" id="IPR008271">
    <property type="entry name" value="Ser/Thr_kinase_AS"/>
</dbReference>
<dbReference type="GO" id="GO:0042594">
    <property type="term" value="P:response to starvation"/>
    <property type="evidence" value="ECO:0007669"/>
    <property type="project" value="TreeGrafter"/>
</dbReference>
<keyword evidence="9" id="KW-0547">Nucleotide-binding</keyword>
<dbReference type="OrthoDB" id="346907at2759"/>
<dbReference type="GO" id="GO:0034045">
    <property type="term" value="C:phagophore assembly site membrane"/>
    <property type="evidence" value="ECO:0007669"/>
    <property type="project" value="UniProtKB-SubCell"/>
</dbReference>
<keyword evidence="10 21" id="KW-0418">Kinase</keyword>
<keyword evidence="13" id="KW-0072">Autophagy</keyword>
<dbReference type="EC" id="2.7.11.1" evidence="4"/>
<keyword evidence="5" id="KW-0813">Transport</keyword>
<dbReference type="GO" id="GO:0000045">
    <property type="term" value="P:autophagosome assembly"/>
    <property type="evidence" value="ECO:0007669"/>
    <property type="project" value="TreeGrafter"/>
</dbReference>
<evidence type="ECO:0000256" key="13">
    <source>
        <dbReference type="ARBA" id="ARBA00023006"/>
    </source>
</evidence>
<feature type="compositionally biased region" description="Basic and acidic residues" evidence="19">
    <location>
        <begin position="373"/>
        <end position="384"/>
    </location>
</feature>
<comment type="catalytic activity">
    <reaction evidence="16">
        <text>L-threonyl-[protein] + ATP = O-phospho-L-threonyl-[protein] + ADP + H(+)</text>
        <dbReference type="Rhea" id="RHEA:46608"/>
        <dbReference type="Rhea" id="RHEA-COMP:11060"/>
        <dbReference type="Rhea" id="RHEA-COMP:11605"/>
        <dbReference type="ChEBI" id="CHEBI:15378"/>
        <dbReference type="ChEBI" id="CHEBI:30013"/>
        <dbReference type="ChEBI" id="CHEBI:30616"/>
        <dbReference type="ChEBI" id="CHEBI:61977"/>
        <dbReference type="ChEBI" id="CHEBI:456216"/>
        <dbReference type="EC" id="2.7.11.1"/>
    </reaction>
</comment>
<evidence type="ECO:0000256" key="8">
    <source>
        <dbReference type="ARBA" id="ARBA00022679"/>
    </source>
</evidence>
<dbReference type="Pfam" id="PF21127">
    <property type="entry name" value="ATG1-like_MIT2"/>
    <property type="match status" value="1"/>
</dbReference>
<dbReference type="Gene3D" id="1.10.510.10">
    <property type="entry name" value="Transferase(Phosphotransferase) domain 1"/>
    <property type="match status" value="1"/>
</dbReference>
<feature type="region of interest" description="Disordered" evidence="19">
    <location>
        <begin position="343"/>
        <end position="496"/>
    </location>
</feature>
<keyword evidence="11" id="KW-0067">ATP-binding</keyword>
<reference evidence="21" key="1">
    <citation type="submission" date="2022-10" db="EMBL/GenBank/DDBJ databases">
        <title>Tapping the CABI collections for fungal endophytes: first genome assemblies for Collariella, Neodidymelliopsis, Ascochyta clinopodiicola, Didymella pomorum, Didymosphaeria variabile, Neocosmospora piperis and Neocucurbitaria cava.</title>
        <authorList>
            <person name="Hill R."/>
        </authorList>
    </citation>
    <scope>NUCLEOTIDE SEQUENCE</scope>
    <source>
        <strain evidence="21">IMI 355082</strain>
    </source>
</reference>
<dbReference type="PANTHER" id="PTHR24348">
    <property type="entry name" value="SERINE/THREONINE-PROTEIN KINASE UNC-51-RELATED"/>
    <property type="match status" value="1"/>
</dbReference>
<evidence type="ECO:0000313" key="22">
    <source>
        <dbReference type="Proteomes" id="UP001140453"/>
    </source>
</evidence>
<keyword evidence="22" id="KW-1185">Reference proteome</keyword>
<dbReference type="GO" id="GO:0004674">
    <property type="term" value="F:protein serine/threonine kinase activity"/>
    <property type="evidence" value="ECO:0007669"/>
    <property type="project" value="UniProtKB-KW"/>
</dbReference>
<comment type="similarity">
    <text evidence="18">Belongs to the protein kinase superfamily. Ser/Thr protein kinase family. APG1/unc-51/ULK1 subfamily.</text>
</comment>
<feature type="domain" description="Protein kinase" evidence="20">
    <location>
        <begin position="21"/>
        <end position="328"/>
    </location>
</feature>
<dbReference type="InterPro" id="IPR011009">
    <property type="entry name" value="Kinase-like_dom_sf"/>
</dbReference>
<dbReference type="Pfam" id="PF12063">
    <property type="entry name" value="ATG1-like_MIT1"/>
    <property type="match status" value="1"/>
</dbReference>
<keyword evidence="6" id="KW-0963">Cytoplasm</keyword>
<evidence type="ECO:0000256" key="17">
    <source>
        <dbReference type="ARBA" id="ARBA00048679"/>
    </source>
</evidence>
<proteinExistence type="inferred from homology"/>
<dbReference type="AlphaFoldDB" id="A0A9W8YWY8"/>
<feature type="compositionally biased region" description="Basic and acidic residues" evidence="19">
    <location>
        <begin position="892"/>
        <end position="903"/>
    </location>
</feature>
<accession>A0A9W8YWY8</accession>
<feature type="region of interest" description="Disordered" evidence="19">
    <location>
        <begin position="881"/>
        <end position="907"/>
    </location>
</feature>
<feature type="region of interest" description="Disordered" evidence="19">
    <location>
        <begin position="535"/>
        <end position="559"/>
    </location>
</feature>